<evidence type="ECO:0000313" key="2">
    <source>
        <dbReference type="WBParaSite" id="JU765_v2.g3848.t1"/>
    </source>
</evidence>
<evidence type="ECO:0000313" key="1">
    <source>
        <dbReference type="Proteomes" id="UP000887576"/>
    </source>
</evidence>
<protein>
    <submittedName>
        <fullName evidence="2">Katanin p80 subunit C-terminal domain-containing protein</fullName>
    </submittedName>
</protein>
<name>A0AC34R6I8_9BILA</name>
<dbReference type="WBParaSite" id="JU765_v2.g3848.t1">
    <property type="protein sequence ID" value="JU765_v2.g3848.t1"/>
    <property type="gene ID" value="JU765_v2.g3848"/>
</dbReference>
<dbReference type="Proteomes" id="UP000887576">
    <property type="component" value="Unplaced"/>
</dbReference>
<reference evidence="2" key="1">
    <citation type="submission" date="2022-11" db="UniProtKB">
        <authorList>
            <consortium name="WormBaseParasite"/>
        </authorList>
    </citation>
    <scope>IDENTIFICATION</scope>
</reference>
<sequence>MDGQDIRNFESVACDVQTMDAVFENGTLMHFGFSPNRNSLDLRTVTVEELLTPTTAVPELPVPTSLPLNSSPDFGRLGSPLSNFNSPEADSIASSDVSPMFTLAPPFPQSTVLEPDGFIESHQSTLDLLAKRKAEMTRIKSMMKNRNLEDDILDEASQLTDKSVLAHLLKTYPKPKTLKFAVRVLPEIRTMLSSTNSDFVEIGLTVLQDLASSLLPVIRQNIASDARSIGVDVVAEERQIMSIKCKEVLTEIYINSHFILERLNEEQQLKFNAAVEKFSDFV</sequence>
<proteinExistence type="predicted"/>
<organism evidence="1 2">
    <name type="scientific">Panagrolaimus sp. JU765</name>
    <dbReference type="NCBI Taxonomy" id="591449"/>
    <lineage>
        <taxon>Eukaryota</taxon>
        <taxon>Metazoa</taxon>
        <taxon>Ecdysozoa</taxon>
        <taxon>Nematoda</taxon>
        <taxon>Chromadorea</taxon>
        <taxon>Rhabditida</taxon>
        <taxon>Tylenchina</taxon>
        <taxon>Panagrolaimomorpha</taxon>
        <taxon>Panagrolaimoidea</taxon>
        <taxon>Panagrolaimidae</taxon>
        <taxon>Panagrolaimus</taxon>
    </lineage>
</organism>
<accession>A0AC34R6I8</accession>